<dbReference type="Gramene" id="TKW27139">
    <property type="protein sequence ID" value="TKW27139"/>
    <property type="gene ID" value="SEVIR_3G239050v2"/>
</dbReference>
<keyword evidence="2" id="KW-1185">Reference proteome</keyword>
<gene>
    <name evidence="1" type="ORF">SEVIR_3G239050v2</name>
</gene>
<accession>A0A4U6VI64</accession>
<dbReference type="Proteomes" id="UP000298652">
    <property type="component" value="Chromosome 3"/>
</dbReference>
<reference evidence="1" key="1">
    <citation type="submission" date="2019-03" db="EMBL/GenBank/DDBJ databases">
        <title>WGS assembly of Setaria viridis.</title>
        <authorList>
            <person name="Huang P."/>
            <person name="Jenkins J."/>
            <person name="Grimwood J."/>
            <person name="Barry K."/>
            <person name="Healey A."/>
            <person name="Mamidi S."/>
            <person name="Sreedasyam A."/>
            <person name="Shu S."/>
            <person name="Feldman M."/>
            <person name="Wu J."/>
            <person name="Yu Y."/>
            <person name="Chen C."/>
            <person name="Johnson J."/>
            <person name="Rokhsar D."/>
            <person name="Baxter I."/>
            <person name="Schmutz J."/>
            <person name="Brutnell T."/>
            <person name="Kellogg E."/>
        </authorList>
    </citation>
    <scope>NUCLEOTIDE SEQUENCE [LARGE SCALE GENOMIC DNA]</scope>
</reference>
<dbReference type="AlphaFoldDB" id="A0A4U6VI64"/>
<protein>
    <submittedName>
        <fullName evidence="1">Uncharacterized protein</fullName>
    </submittedName>
</protein>
<name>A0A4U6VI64_SETVI</name>
<proteinExistence type="predicted"/>
<organism evidence="1 2">
    <name type="scientific">Setaria viridis</name>
    <name type="common">Green bristlegrass</name>
    <name type="synonym">Setaria italica subsp. viridis</name>
    <dbReference type="NCBI Taxonomy" id="4556"/>
    <lineage>
        <taxon>Eukaryota</taxon>
        <taxon>Viridiplantae</taxon>
        <taxon>Streptophyta</taxon>
        <taxon>Embryophyta</taxon>
        <taxon>Tracheophyta</taxon>
        <taxon>Spermatophyta</taxon>
        <taxon>Magnoliopsida</taxon>
        <taxon>Liliopsida</taxon>
        <taxon>Poales</taxon>
        <taxon>Poaceae</taxon>
        <taxon>PACMAD clade</taxon>
        <taxon>Panicoideae</taxon>
        <taxon>Panicodae</taxon>
        <taxon>Paniceae</taxon>
        <taxon>Cenchrinae</taxon>
        <taxon>Setaria</taxon>
    </lineage>
</organism>
<evidence type="ECO:0000313" key="2">
    <source>
        <dbReference type="Proteomes" id="UP000298652"/>
    </source>
</evidence>
<sequence length="99" mass="11587">MKALNARSMGLKYMWRYSHKDDGKEGEMLGKIEGVTRDLFYWRCTIDLQARKCTCRRCTCRRCMSRKLLKFESSTPTRAIISVSTPSTLTRSHRGCWDL</sequence>
<dbReference type="EMBL" id="CM016554">
    <property type="protein sequence ID" value="TKW27139.1"/>
    <property type="molecule type" value="Genomic_DNA"/>
</dbReference>
<evidence type="ECO:0000313" key="1">
    <source>
        <dbReference type="EMBL" id="TKW27139.1"/>
    </source>
</evidence>